<dbReference type="PANTHER" id="PTHR35024">
    <property type="entry name" value="HYPOTHETICAL CYTOSOLIC PROTEIN"/>
    <property type="match status" value="1"/>
</dbReference>
<feature type="transmembrane region" description="Helical" evidence="2">
    <location>
        <begin position="320"/>
        <end position="337"/>
    </location>
</feature>
<feature type="transmembrane region" description="Helical" evidence="2">
    <location>
        <begin position="343"/>
        <end position="364"/>
    </location>
</feature>
<keyword evidence="2" id="KW-1133">Transmembrane helix</keyword>
<evidence type="ECO:0000313" key="5">
    <source>
        <dbReference type="Proteomes" id="UP000346198"/>
    </source>
</evidence>
<comment type="similarity">
    <text evidence="1">Belongs to the bactofilin family.</text>
</comment>
<feature type="transmembrane region" description="Helical" evidence="2">
    <location>
        <begin position="289"/>
        <end position="313"/>
    </location>
</feature>
<keyword evidence="2" id="KW-0812">Transmembrane</keyword>
<feature type="signal peptide" evidence="3">
    <location>
        <begin position="1"/>
        <end position="20"/>
    </location>
</feature>
<sequence length="393" mass="41613">MRYTLPIFGLLAVLALPVRAAEFLATNAYRVAESQTVADEQWVLAGTAEAEGRFQNDLFISSGGALLLNGTYEGNVWGASGLAASMDGHCLRNVRLAGKTVRIDGHVAGNVMAMAETVILGTNAVVEGNVRLIATSVIQEGLVKGNAAITSARTATLGGTIKGNVKIVAPEVFFARDAQIDGNLAYTANKELVPAAGVVAGAIERQLPKAEPLFSKERLYSRAMWFLAAFLAGVPFIALFPMTTAMAAQLARTSAWKCLLVGMLATAALPFLAIMCASSIVGIPLGGLILAVWGILIYVSRFTMGLVVGTMILRSVGTSIRHVLLTMALGLAVIYLATVFPPIAVPAQMAVAWMGTGALLLALLQKRRLIIQVPQNLKKLEELKNEANKPEEQ</sequence>
<gene>
    <name evidence="4" type="ORF">SCARR_03877</name>
</gene>
<dbReference type="PANTHER" id="PTHR35024:SF4">
    <property type="entry name" value="POLYMER-FORMING CYTOSKELETAL PROTEIN"/>
    <property type="match status" value="1"/>
</dbReference>
<organism evidence="4 5">
    <name type="scientific">Pontiella sulfatireligans</name>
    <dbReference type="NCBI Taxonomy" id="2750658"/>
    <lineage>
        <taxon>Bacteria</taxon>
        <taxon>Pseudomonadati</taxon>
        <taxon>Kiritimatiellota</taxon>
        <taxon>Kiritimatiellia</taxon>
        <taxon>Kiritimatiellales</taxon>
        <taxon>Pontiellaceae</taxon>
        <taxon>Pontiella</taxon>
    </lineage>
</organism>
<evidence type="ECO:0000256" key="2">
    <source>
        <dbReference type="SAM" id="Phobius"/>
    </source>
</evidence>
<name>A0A6C2UNE5_9BACT</name>
<evidence type="ECO:0008006" key="6">
    <source>
        <dbReference type="Google" id="ProtNLM"/>
    </source>
</evidence>
<keyword evidence="5" id="KW-1185">Reference proteome</keyword>
<evidence type="ECO:0000256" key="3">
    <source>
        <dbReference type="SAM" id="SignalP"/>
    </source>
</evidence>
<keyword evidence="3" id="KW-0732">Signal</keyword>
<accession>A0A6C2UNE5</accession>
<dbReference type="Pfam" id="PF04519">
    <property type="entry name" value="Bactofilin"/>
    <property type="match status" value="1"/>
</dbReference>
<proteinExistence type="inferred from homology"/>
<dbReference type="AlphaFoldDB" id="A0A6C2UNE5"/>
<feature type="chain" id="PRO_5025632684" description="Polymer-forming cytoskeletal" evidence="3">
    <location>
        <begin position="21"/>
        <end position="393"/>
    </location>
</feature>
<evidence type="ECO:0000256" key="1">
    <source>
        <dbReference type="ARBA" id="ARBA00044755"/>
    </source>
</evidence>
<dbReference type="InterPro" id="IPR007607">
    <property type="entry name" value="BacA/B"/>
</dbReference>
<keyword evidence="2" id="KW-0472">Membrane</keyword>
<feature type="transmembrane region" description="Helical" evidence="2">
    <location>
        <begin position="259"/>
        <end position="283"/>
    </location>
</feature>
<evidence type="ECO:0000313" key="4">
    <source>
        <dbReference type="EMBL" id="VGO21800.1"/>
    </source>
</evidence>
<protein>
    <recommendedName>
        <fullName evidence="6">Polymer-forming cytoskeletal</fullName>
    </recommendedName>
</protein>
<dbReference type="RefSeq" id="WP_136063236.1">
    <property type="nucleotide sequence ID" value="NZ_CAAHFH010000002.1"/>
</dbReference>
<dbReference type="EMBL" id="CAAHFH010000002">
    <property type="protein sequence ID" value="VGO21800.1"/>
    <property type="molecule type" value="Genomic_DNA"/>
</dbReference>
<feature type="transmembrane region" description="Helical" evidence="2">
    <location>
        <begin position="223"/>
        <end position="247"/>
    </location>
</feature>
<reference evidence="4 5" key="1">
    <citation type="submission" date="2019-04" db="EMBL/GenBank/DDBJ databases">
        <authorList>
            <person name="Van Vliet M D."/>
        </authorList>
    </citation>
    <scope>NUCLEOTIDE SEQUENCE [LARGE SCALE GENOMIC DNA]</scope>
    <source>
        <strain evidence="4 5">F21</strain>
    </source>
</reference>
<dbReference type="Proteomes" id="UP000346198">
    <property type="component" value="Unassembled WGS sequence"/>
</dbReference>